<comment type="caution">
    <text evidence="1">The sequence shown here is derived from an EMBL/GenBank/DDBJ whole genome shotgun (WGS) entry which is preliminary data.</text>
</comment>
<accession>A0A396HTV1</accession>
<gene>
    <name evidence="1" type="ORF">MtrunA17_Chr5g0424011</name>
</gene>
<protein>
    <submittedName>
        <fullName evidence="1">Uncharacterized protein</fullName>
    </submittedName>
</protein>
<organism evidence="1 2">
    <name type="scientific">Medicago truncatula</name>
    <name type="common">Barrel medic</name>
    <name type="synonym">Medicago tribuloides</name>
    <dbReference type="NCBI Taxonomy" id="3880"/>
    <lineage>
        <taxon>Eukaryota</taxon>
        <taxon>Viridiplantae</taxon>
        <taxon>Streptophyta</taxon>
        <taxon>Embryophyta</taxon>
        <taxon>Tracheophyta</taxon>
        <taxon>Spermatophyta</taxon>
        <taxon>Magnoliopsida</taxon>
        <taxon>eudicotyledons</taxon>
        <taxon>Gunneridae</taxon>
        <taxon>Pentapetalae</taxon>
        <taxon>rosids</taxon>
        <taxon>fabids</taxon>
        <taxon>Fabales</taxon>
        <taxon>Fabaceae</taxon>
        <taxon>Papilionoideae</taxon>
        <taxon>50 kb inversion clade</taxon>
        <taxon>NPAAA clade</taxon>
        <taxon>Hologalegina</taxon>
        <taxon>IRL clade</taxon>
        <taxon>Trifolieae</taxon>
        <taxon>Medicago</taxon>
    </lineage>
</organism>
<name>A0A396HTV1_MEDTR</name>
<dbReference type="AlphaFoldDB" id="A0A396HTV1"/>
<dbReference type="Gramene" id="rna31245">
    <property type="protein sequence ID" value="RHN55951.1"/>
    <property type="gene ID" value="gene31245"/>
</dbReference>
<dbReference type="Proteomes" id="UP000265566">
    <property type="component" value="Chromosome 5"/>
</dbReference>
<evidence type="ECO:0000313" key="1">
    <source>
        <dbReference type="EMBL" id="RHN55951.1"/>
    </source>
</evidence>
<dbReference type="EMBL" id="PSQE01000005">
    <property type="protein sequence ID" value="RHN55951.1"/>
    <property type="molecule type" value="Genomic_DNA"/>
</dbReference>
<proteinExistence type="predicted"/>
<sequence length="71" mass="8229">MLSYHCLTGSYGEYSLRFATNLMILTDNFFFFFRLVGPLANNPVTDFEKAVNKLRRNTGLTSWNMTLKRAL</sequence>
<reference evidence="2" key="1">
    <citation type="journal article" date="2018" name="Nat. Plants">
        <title>Whole-genome landscape of Medicago truncatula symbiotic genes.</title>
        <authorList>
            <person name="Pecrix Y."/>
            <person name="Staton S.E."/>
            <person name="Sallet E."/>
            <person name="Lelandais-Briere C."/>
            <person name="Moreau S."/>
            <person name="Carrere S."/>
            <person name="Blein T."/>
            <person name="Jardinaud M.F."/>
            <person name="Latrasse D."/>
            <person name="Zouine M."/>
            <person name="Zahm M."/>
            <person name="Kreplak J."/>
            <person name="Mayjonade B."/>
            <person name="Satge C."/>
            <person name="Perez M."/>
            <person name="Cauet S."/>
            <person name="Marande W."/>
            <person name="Chantry-Darmon C."/>
            <person name="Lopez-Roques C."/>
            <person name="Bouchez O."/>
            <person name="Berard A."/>
            <person name="Debelle F."/>
            <person name="Munos S."/>
            <person name="Bendahmane A."/>
            <person name="Berges H."/>
            <person name="Niebel A."/>
            <person name="Buitink J."/>
            <person name="Frugier F."/>
            <person name="Benhamed M."/>
            <person name="Crespi M."/>
            <person name="Gouzy J."/>
            <person name="Gamas P."/>
        </authorList>
    </citation>
    <scope>NUCLEOTIDE SEQUENCE [LARGE SCALE GENOMIC DNA]</scope>
    <source>
        <strain evidence="2">cv. Jemalong A17</strain>
    </source>
</reference>
<evidence type="ECO:0000313" key="2">
    <source>
        <dbReference type="Proteomes" id="UP000265566"/>
    </source>
</evidence>